<dbReference type="Proteomes" id="UP001597282">
    <property type="component" value="Unassembled WGS sequence"/>
</dbReference>
<reference evidence="3" key="1">
    <citation type="journal article" date="2019" name="Int. J. Syst. Evol. Microbiol.">
        <title>The Global Catalogue of Microorganisms (GCM) 10K type strain sequencing project: providing services to taxonomists for standard genome sequencing and annotation.</title>
        <authorList>
            <consortium name="The Broad Institute Genomics Platform"/>
            <consortium name="The Broad Institute Genome Sequencing Center for Infectious Disease"/>
            <person name="Wu L."/>
            <person name="Ma J."/>
        </authorList>
    </citation>
    <scope>NUCLEOTIDE SEQUENCE [LARGE SCALE GENOMIC DNA]</scope>
    <source>
        <strain evidence="3">S1</strain>
    </source>
</reference>
<gene>
    <name evidence="2" type="ORF">ACFQ4Y_07480</name>
</gene>
<dbReference type="InterPro" id="IPR016195">
    <property type="entry name" value="Pol/histidinol_Pase-like"/>
</dbReference>
<proteinExistence type="predicted"/>
<dbReference type="Gene3D" id="1.10.150.650">
    <property type="match status" value="1"/>
</dbReference>
<keyword evidence="3" id="KW-1185">Reference proteome</keyword>
<evidence type="ECO:0000313" key="3">
    <source>
        <dbReference type="Proteomes" id="UP001597282"/>
    </source>
</evidence>
<dbReference type="RefSeq" id="WP_380164169.1">
    <property type="nucleotide sequence ID" value="NZ_JBHTNU010000005.1"/>
</dbReference>
<dbReference type="Gene3D" id="3.20.20.140">
    <property type="entry name" value="Metal-dependent hydrolases"/>
    <property type="match status" value="1"/>
</dbReference>
<dbReference type="InterPro" id="IPR052018">
    <property type="entry name" value="PHP_domain"/>
</dbReference>
<dbReference type="EMBL" id="JBHTNU010000005">
    <property type="protein sequence ID" value="MFD1426775.1"/>
    <property type="molecule type" value="Genomic_DNA"/>
</dbReference>
<dbReference type="CDD" id="cd07438">
    <property type="entry name" value="PHP_HisPPase_AMP"/>
    <property type="match status" value="1"/>
</dbReference>
<organism evidence="2 3">
    <name type="scientific">Kroppenstedtia sanguinis</name>
    <dbReference type="NCBI Taxonomy" id="1380684"/>
    <lineage>
        <taxon>Bacteria</taxon>
        <taxon>Bacillati</taxon>
        <taxon>Bacillota</taxon>
        <taxon>Bacilli</taxon>
        <taxon>Bacillales</taxon>
        <taxon>Thermoactinomycetaceae</taxon>
        <taxon>Kroppenstedtia</taxon>
    </lineage>
</organism>
<dbReference type="InterPro" id="IPR003141">
    <property type="entry name" value="Pol/His_phosphatase_N"/>
</dbReference>
<comment type="caution">
    <text evidence="2">The sequence shown here is derived from an EMBL/GenBank/DDBJ whole genome shotgun (WGS) entry which is preliminary data.</text>
</comment>
<name>A0ABW4C7S4_9BACL</name>
<dbReference type="PANTHER" id="PTHR42924">
    <property type="entry name" value="EXONUCLEASE"/>
    <property type="match status" value="1"/>
</dbReference>
<dbReference type="PANTHER" id="PTHR42924:SF3">
    <property type="entry name" value="POLYMERASE_HISTIDINOL PHOSPHATASE N-TERMINAL DOMAIN-CONTAINING PROTEIN"/>
    <property type="match status" value="1"/>
</dbReference>
<sequence>MSRLDLHVHTTASDGMFSPVEVVKRAKAKGLLGIAITDHDTVAGVEEARQCGEESGLVVIPGVEISTVANGQDIHVLGYFVDLTDESFQERLQEQREARKRRNHQLLDRLTNLGIQITMEEVEARKPDKVNIGRPHIAEVLVEKGVVQNMNEAFAKYLGKDGAAYVTTPRISPEEALILIRQAGGVPVLAHPGLYDDDELVWKLAQNDLAGIEVNHPDHDEKMRIRYREMVRQCGLLATAGSDFHGERQGSMYHADLGTCTTDRETVNALEKAARSART</sequence>
<evidence type="ECO:0000259" key="1">
    <source>
        <dbReference type="SMART" id="SM00481"/>
    </source>
</evidence>
<accession>A0ABW4C7S4</accession>
<dbReference type="Pfam" id="PF02811">
    <property type="entry name" value="PHP"/>
    <property type="match status" value="1"/>
</dbReference>
<dbReference type="SUPFAM" id="SSF89550">
    <property type="entry name" value="PHP domain-like"/>
    <property type="match status" value="1"/>
</dbReference>
<feature type="domain" description="Polymerase/histidinol phosphatase N-terminal" evidence="1">
    <location>
        <begin position="4"/>
        <end position="69"/>
    </location>
</feature>
<dbReference type="InterPro" id="IPR004013">
    <property type="entry name" value="PHP_dom"/>
</dbReference>
<dbReference type="SMART" id="SM00481">
    <property type="entry name" value="POLIIIAc"/>
    <property type="match status" value="1"/>
</dbReference>
<protein>
    <submittedName>
        <fullName evidence="2">PHP domain-containing protein</fullName>
    </submittedName>
</protein>
<evidence type="ECO:0000313" key="2">
    <source>
        <dbReference type="EMBL" id="MFD1426775.1"/>
    </source>
</evidence>